<evidence type="ECO:0000313" key="1">
    <source>
        <dbReference type="EMBL" id="RGE55756.1"/>
    </source>
</evidence>
<proteinExistence type="predicted"/>
<accession>A0A3E3HVA1</accession>
<dbReference type="AlphaFoldDB" id="A0A3E3HVA1"/>
<reference evidence="1" key="1">
    <citation type="submission" date="2018-08" db="EMBL/GenBank/DDBJ databases">
        <title>A genome reference for cultivated species of the human gut microbiota.</title>
        <authorList>
            <person name="Zou Y."/>
            <person name="Xue W."/>
            <person name="Luo G."/>
        </authorList>
    </citation>
    <scope>NUCLEOTIDE SEQUENCE [LARGE SCALE GENOMIC DNA]</scope>
    <source>
        <strain evidence="1">TF05-5AC</strain>
    </source>
</reference>
<evidence type="ECO:0000313" key="2">
    <source>
        <dbReference type="Proteomes" id="UP000260812"/>
    </source>
</evidence>
<dbReference type="Proteomes" id="UP000260812">
    <property type="component" value="Unassembled WGS sequence"/>
</dbReference>
<dbReference type="GeneID" id="97990604"/>
<dbReference type="EMBL" id="QVLV01000038">
    <property type="protein sequence ID" value="RGE55756.1"/>
    <property type="molecule type" value="Genomic_DNA"/>
</dbReference>
<name>A0A3E3HVA1_9FIRM</name>
<dbReference type="RefSeq" id="WP_117545916.1">
    <property type="nucleotide sequence ID" value="NZ_QVLV01000038.1"/>
</dbReference>
<protein>
    <submittedName>
        <fullName evidence="1">Uncharacterized protein</fullName>
    </submittedName>
</protein>
<sequence>MLNQNLGALNDSGAIKGMDAREDGVYITYSTGADTVTKKLGNLGNTSYIQAEPTYRRVAAEFDVSDCNKILFTCKTSGSAIWFMGSNESTYVINTGTSLGFCTSSANETKEYDVSSYKYFRVEMLGSGIVQNIKFS</sequence>
<gene>
    <name evidence="1" type="ORF">DXC51_28055</name>
</gene>
<keyword evidence="2" id="KW-1185">Reference proteome</keyword>
<comment type="caution">
    <text evidence="1">The sequence shown here is derived from an EMBL/GenBank/DDBJ whole genome shotgun (WGS) entry which is preliminary data.</text>
</comment>
<organism evidence="1 2">
    <name type="scientific">Eisenbergiella massiliensis</name>
    <dbReference type="NCBI Taxonomy" id="1720294"/>
    <lineage>
        <taxon>Bacteria</taxon>
        <taxon>Bacillati</taxon>
        <taxon>Bacillota</taxon>
        <taxon>Clostridia</taxon>
        <taxon>Lachnospirales</taxon>
        <taxon>Lachnospiraceae</taxon>
        <taxon>Eisenbergiella</taxon>
    </lineage>
</organism>